<feature type="transmembrane region" description="Helical" evidence="6">
    <location>
        <begin position="115"/>
        <end position="134"/>
    </location>
</feature>
<proteinExistence type="predicted"/>
<feature type="transmembrane region" description="Helical" evidence="6">
    <location>
        <begin position="348"/>
        <end position="367"/>
    </location>
</feature>
<evidence type="ECO:0000256" key="3">
    <source>
        <dbReference type="ARBA" id="ARBA00022989"/>
    </source>
</evidence>
<keyword evidence="3 6" id="KW-1133">Transmembrane helix</keyword>
<feature type="transmembrane region" description="Helical" evidence="6">
    <location>
        <begin position="46"/>
        <end position="65"/>
    </location>
</feature>
<organism evidence="8 9">
    <name type="scientific">Talaromyces atroroseus</name>
    <dbReference type="NCBI Taxonomy" id="1441469"/>
    <lineage>
        <taxon>Eukaryota</taxon>
        <taxon>Fungi</taxon>
        <taxon>Dikarya</taxon>
        <taxon>Ascomycota</taxon>
        <taxon>Pezizomycotina</taxon>
        <taxon>Eurotiomycetes</taxon>
        <taxon>Eurotiomycetidae</taxon>
        <taxon>Eurotiales</taxon>
        <taxon>Trichocomaceae</taxon>
        <taxon>Talaromyces</taxon>
        <taxon>Talaromyces sect. Trachyspermi</taxon>
    </lineage>
</organism>
<feature type="transmembrane region" description="Helical" evidence="6">
    <location>
        <begin position="85"/>
        <end position="103"/>
    </location>
</feature>
<dbReference type="PANTHER" id="PTHR23502:SF143">
    <property type="entry name" value="MULTIDRUG TRANSPORTER, PUTATIVE (AFU_ORTHOLOGUE AFUA_7G04900)-RELATED"/>
    <property type="match status" value="1"/>
</dbReference>
<dbReference type="OrthoDB" id="6770063at2759"/>
<keyword evidence="9" id="KW-1185">Reference proteome</keyword>
<dbReference type="Gene3D" id="1.20.1250.20">
    <property type="entry name" value="MFS general substrate transporter like domains"/>
    <property type="match status" value="1"/>
</dbReference>
<feature type="region of interest" description="Disordered" evidence="5">
    <location>
        <begin position="1"/>
        <end position="40"/>
    </location>
</feature>
<dbReference type="STRING" id="1441469.A0A225AKB1"/>
<dbReference type="CDD" id="cd17323">
    <property type="entry name" value="MFS_Tpo1_MDR_like"/>
    <property type="match status" value="1"/>
</dbReference>
<evidence type="ECO:0000313" key="8">
    <source>
        <dbReference type="EMBL" id="OKL59823.1"/>
    </source>
</evidence>
<dbReference type="GeneID" id="31004474"/>
<feature type="transmembrane region" description="Helical" evidence="6">
    <location>
        <begin position="404"/>
        <end position="429"/>
    </location>
</feature>
<keyword evidence="2 6" id="KW-0812">Transmembrane</keyword>
<feature type="domain" description="Major facilitator superfamily (MFS) profile" evidence="7">
    <location>
        <begin position="48"/>
        <end position="469"/>
    </location>
</feature>
<accession>A0A225AKB1</accession>
<feature type="transmembrane region" description="Helical" evidence="6">
    <location>
        <begin position="201"/>
        <end position="223"/>
    </location>
</feature>
<protein>
    <recommendedName>
        <fullName evidence="7">Major facilitator superfamily (MFS) profile domain-containing protein</fullName>
    </recommendedName>
</protein>
<evidence type="ECO:0000256" key="5">
    <source>
        <dbReference type="SAM" id="MobiDB-lite"/>
    </source>
</evidence>
<dbReference type="InterPro" id="IPR036259">
    <property type="entry name" value="MFS_trans_sf"/>
</dbReference>
<name>A0A225AKB1_TALAT</name>
<dbReference type="RefSeq" id="XP_020119944.1">
    <property type="nucleotide sequence ID" value="XM_020267020.1"/>
</dbReference>
<gene>
    <name evidence="8" type="ORF">UA08_04719</name>
</gene>
<dbReference type="PANTHER" id="PTHR23502">
    <property type="entry name" value="MAJOR FACILITATOR SUPERFAMILY"/>
    <property type="match status" value="1"/>
</dbReference>
<reference evidence="8 9" key="1">
    <citation type="submission" date="2015-06" db="EMBL/GenBank/DDBJ databases">
        <title>Talaromyces atroroseus IBT 11181 draft genome.</title>
        <authorList>
            <person name="Rasmussen K.B."/>
            <person name="Rasmussen S."/>
            <person name="Petersen B."/>
            <person name="Sicheritz-Ponten T."/>
            <person name="Mortensen U.H."/>
            <person name="Thrane U."/>
        </authorList>
    </citation>
    <scope>NUCLEOTIDE SEQUENCE [LARGE SCALE GENOMIC DNA]</scope>
    <source>
        <strain evidence="8 9">IBT 11181</strain>
    </source>
</reference>
<feature type="compositionally biased region" description="Polar residues" evidence="5">
    <location>
        <begin position="20"/>
        <end position="30"/>
    </location>
</feature>
<dbReference type="InterPro" id="IPR020846">
    <property type="entry name" value="MFS_dom"/>
</dbReference>
<dbReference type="SUPFAM" id="SSF103473">
    <property type="entry name" value="MFS general substrate transporter"/>
    <property type="match status" value="1"/>
</dbReference>
<dbReference type="AlphaFoldDB" id="A0A225AKB1"/>
<keyword evidence="4 6" id="KW-0472">Membrane</keyword>
<dbReference type="EMBL" id="LFMY01000006">
    <property type="protein sequence ID" value="OKL59823.1"/>
    <property type="molecule type" value="Genomic_DNA"/>
</dbReference>
<dbReference type="PROSITE" id="PS50850">
    <property type="entry name" value="MFS"/>
    <property type="match status" value="1"/>
</dbReference>
<feature type="transmembrane region" description="Helical" evidence="6">
    <location>
        <begin position="260"/>
        <end position="287"/>
    </location>
</feature>
<dbReference type="GO" id="GO:0022857">
    <property type="term" value="F:transmembrane transporter activity"/>
    <property type="evidence" value="ECO:0007669"/>
    <property type="project" value="InterPro"/>
</dbReference>
<feature type="transmembrane region" description="Helical" evidence="6">
    <location>
        <begin position="441"/>
        <end position="464"/>
    </location>
</feature>
<feature type="transmembrane region" description="Helical" evidence="6">
    <location>
        <begin position="140"/>
        <end position="162"/>
    </location>
</feature>
<evidence type="ECO:0000259" key="7">
    <source>
        <dbReference type="PROSITE" id="PS50850"/>
    </source>
</evidence>
<dbReference type="InterPro" id="IPR011701">
    <property type="entry name" value="MFS"/>
</dbReference>
<dbReference type="Proteomes" id="UP000214365">
    <property type="component" value="Unassembled WGS sequence"/>
</dbReference>
<evidence type="ECO:0000256" key="2">
    <source>
        <dbReference type="ARBA" id="ARBA00022692"/>
    </source>
</evidence>
<comment type="subcellular location">
    <subcellularLocation>
        <location evidence="1">Membrane</location>
        <topology evidence="1">Multi-pass membrane protein</topology>
    </subcellularLocation>
</comment>
<sequence length="478" mass="52268">MAQNQPPHPSTEKPSDPEDQSSTSAETTQPPVSPTDPRTWPRRQKWNITLVVSSFALISPISSSMVAPAMSKLASDLRITNTVEIQLTLTIFMLAFAFGPLVTAPISETVGRARVLLVCNMFYIVWNLACGFVTNKAEMYCFRLLAGLGGSAPMVVGGGVLGDLWAPEERGRAVGMYSLGPLLGPVVGPIVGGFIAERTTWRWVFYATSIVAGISEVLGFIFLRETFAPVLMKRHGVKTDTPQQAEPFVRRLQTACKRPFFFLVTQPIVLVVAVYMAFIFGTMYLLISTYPDVWTGVYGESIGIAGLNYISLGIGFSVGAQIIALVNDTIYRRLKARNNNKGEPEFRVPAMFVGSACNAVGLFWYGWSVQAHTHWIVPNIGIFFFAFGTITCMQCMQVYVIDSYTVNAASCLAAVGFVRSLAAFGIPLFAPAMYNALHYGWGNSVLGFASVVLGLPSPFLFWIYGKKLREISKFAASN</sequence>
<evidence type="ECO:0000256" key="4">
    <source>
        <dbReference type="ARBA" id="ARBA00023136"/>
    </source>
</evidence>
<feature type="transmembrane region" description="Helical" evidence="6">
    <location>
        <begin position="307"/>
        <end position="327"/>
    </location>
</feature>
<comment type="caution">
    <text evidence="8">The sequence shown here is derived from an EMBL/GenBank/DDBJ whole genome shotgun (WGS) entry which is preliminary data.</text>
</comment>
<dbReference type="GO" id="GO:0016020">
    <property type="term" value="C:membrane"/>
    <property type="evidence" value="ECO:0007669"/>
    <property type="project" value="UniProtKB-SubCell"/>
</dbReference>
<evidence type="ECO:0000256" key="6">
    <source>
        <dbReference type="SAM" id="Phobius"/>
    </source>
</evidence>
<dbReference type="Pfam" id="PF07690">
    <property type="entry name" value="MFS_1"/>
    <property type="match status" value="1"/>
</dbReference>
<evidence type="ECO:0000256" key="1">
    <source>
        <dbReference type="ARBA" id="ARBA00004141"/>
    </source>
</evidence>
<dbReference type="FunFam" id="1.20.1250.20:FF:000011">
    <property type="entry name" value="MFS multidrug transporter, putative"/>
    <property type="match status" value="1"/>
</dbReference>
<evidence type="ECO:0000313" key="9">
    <source>
        <dbReference type="Proteomes" id="UP000214365"/>
    </source>
</evidence>
<feature type="transmembrane region" description="Helical" evidence="6">
    <location>
        <begin position="174"/>
        <end position="195"/>
    </location>
</feature>